<evidence type="ECO:0000313" key="4">
    <source>
        <dbReference type="EMBL" id="PKR78427.1"/>
    </source>
</evidence>
<dbReference type="SUPFAM" id="SSF51735">
    <property type="entry name" value="NAD(P)-binding Rossmann-fold domains"/>
    <property type="match status" value="1"/>
</dbReference>
<dbReference type="SUPFAM" id="SSF55347">
    <property type="entry name" value="Glyceraldehyde-3-phosphate dehydrogenase-like, C-terminal domain"/>
    <property type="match status" value="1"/>
</dbReference>
<dbReference type="EMBL" id="PJNH01000001">
    <property type="protein sequence ID" value="PKR78427.1"/>
    <property type="molecule type" value="Genomic_DNA"/>
</dbReference>
<dbReference type="InterPro" id="IPR050463">
    <property type="entry name" value="Gfo/Idh/MocA_oxidrdct_glycsds"/>
</dbReference>
<sequence>MEKIYRIGIIGLGVVGERLLKQFQEHPRMKVVAYCEPNAERMDEIINTYGQATKYADFQKLNRDPEVDVVYVAVPPKFHHEITLDAIENGKHILCEKPLANSEEEAKEMYEKAEAANIVNAINFPLPYQPQLSQMRKVIDQGELGEIQRVEFQMYFPRWPRAWQQNNWIASREQGGFIREIAPHYLHFVSRLLGMPDHVQSFVDYPSDSTLCENGFISKMKVNGIPFLINGLSNVGQKEHLSLKVFGDKSVLELRNWRELFIETEEGDQRQIEVDVEHPNSLIQELELALAQKEHQLVTFKEGYFIQQLLEKILKG</sequence>
<proteinExistence type="predicted"/>
<comment type="caution">
    <text evidence="4">The sequence shown here is derived from an EMBL/GenBank/DDBJ whole genome shotgun (WGS) entry which is preliminary data.</text>
</comment>
<dbReference type="InterPro" id="IPR055170">
    <property type="entry name" value="GFO_IDH_MocA-like_dom"/>
</dbReference>
<protein>
    <submittedName>
        <fullName evidence="4">Gfo/Idh/MocA family oxidoreductase</fullName>
    </submittedName>
</protein>
<name>A0A2I0QVR2_9BACI</name>
<dbReference type="RefSeq" id="WP_101330171.1">
    <property type="nucleotide sequence ID" value="NZ_PJNH01000001.1"/>
</dbReference>
<dbReference type="OrthoDB" id="9815825at2"/>
<reference evidence="4 5" key="1">
    <citation type="submission" date="2017-06" db="EMBL/GenBank/DDBJ databases">
        <title>the draft geome sequence of Illustriluteabacillus marina B3227.</title>
        <authorList>
            <person name="He R.-H."/>
            <person name="Du Z.-J."/>
        </authorList>
    </citation>
    <scope>NUCLEOTIDE SEQUENCE [LARGE SCALE GENOMIC DNA]</scope>
    <source>
        <strain evidence="4 5">B3227</strain>
    </source>
</reference>
<dbReference type="Gene3D" id="3.30.360.10">
    <property type="entry name" value="Dihydrodipicolinate Reductase, domain 2"/>
    <property type="match status" value="1"/>
</dbReference>
<evidence type="ECO:0000313" key="5">
    <source>
        <dbReference type="Proteomes" id="UP000243524"/>
    </source>
</evidence>
<evidence type="ECO:0000256" key="1">
    <source>
        <dbReference type="ARBA" id="ARBA00023002"/>
    </source>
</evidence>
<dbReference type="GO" id="GO:0016491">
    <property type="term" value="F:oxidoreductase activity"/>
    <property type="evidence" value="ECO:0007669"/>
    <property type="project" value="UniProtKB-KW"/>
</dbReference>
<dbReference type="InterPro" id="IPR000683">
    <property type="entry name" value="Gfo/Idh/MocA-like_OxRdtase_N"/>
</dbReference>
<feature type="domain" description="Gfo/Idh/MocA-like oxidoreductase N-terminal" evidence="2">
    <location>
        <begin position="6"/>
        <end position="118"/>
    </location>
</feature>
<dbReference type="Proteomes" id="UP000243524">
    <property type="component" value="Unassembled WGS sequence"/>
</dbReference>
<feature type="domain" description="GFO/IDH/MocA-like oxidoreductase" evidence="3">
    <location>
        <begin position="134"/>
        <end position="250"/>
    </location>
</feature>
<dbReference type="PANTHER" id="PTHR43818">
    <property type="entry name" value="BCDNA.GH03377"/>
    <property type="match status" value="1"/>
</dbReference>
<keyword evidence="5" id="KW-1185">Reference proteome</keyword>
<dbReference type="PANTHER" id="PTHR43818:SF11">
    <property type="entry name" value="BCDNA.GH03377"/>
    <property type="match status" value="1"/>
</dbReference>
<accession>A0A2I0QVR2</accession>
<evidence type="ECO:0000259" key="3">
    <source>
        <dbReference type="Pfam" id="PF22725"/>
    </source>
</evidence>
<dbReference type="Gene3D" id="3.40.50.720">
    <property type="entry name" value="NAD(P)-binding Rossmann-like Domain"/>
    <property type="match status" value="1"/>
</dbReference>
<dbReference type="GO" id="GO:0000166">
    <property type="term" value="F:nucleotide binding"/>
    <property type="evidence" value="ECO:0007669"/>
    <property type="project" value="InterPro"/>
</dbReference>
<evidence type="ECO:0000259" key="2">
    <source>
        <dbReference type="Pfam" id="PF01408"/>
    </source>
</evidence>
<dbReference type="Pfam" id="PF22725">
    <property type="entry name" value="GFO_IDH_MocA_C3"/>
    <property type="match status" value="1"/>
</dbReference>
<dbReference type="AlphaFoldDB" id="A0A2I0QVR2"/>
<organism evidence="4 5">
    <name type="scientific">Halalkalibacillus sediminis</name>
    <dbReference type="NCBI Taxonomy" id="2018042"/>
    <lineage>
        <taxon>Bacteria</taxon>
        <taxon>Bacillati</taxon>
        <taxon>Bacillota</taxon>
        <taxon>Bacilli</taxon>
        <taxon>Bacillales</taxon>
        <taxon>Bacillaceae</taxon>
        <taxon>Halalkalibacillus</taxon>
    </lineage>
</organism>
<keyword evidence="1" id="KW-0560">Oxidoreductase</keyword>
<dbReference type="InterPro" id="IPR036291">
    <property type="entry name" value="NAD(P)-bd_dom_sf"/>
</dbReference>
<gene>
    <name evidence="4" type="ORF">CEY16_01330</name>
</gene>
<dbReference type="Pfam" id="PF01408">
    <property type="entry name" value="GFO_IDH_MocA"/>
    <property type="match status" value="1"/>
</dbReference>